<name>A0A8X6FCF9_TRICU</name>
<comment type="caution">
    <text evidence="1">The sequence shown here is derived from an EMBL/GenBank/DDBJ whole genome shotgun (WGS) entry which is preliminary data.</text>
</comment>
<accession>A0A8X6FCF9</accession>
<gene>
    <name evidence="1" type="ORF">TNCT_311701</name>
</gene>
<evidence type="ECO:0000313" key="1">
    <source>
        <dbReference type="EMBL" id="GFQ76810.1"/>
    </source>
</evidence>
<keyword evidence="2" id="KW-1185">Reference proteome</keyword>
<sequence length="95" mass="10626">MAFGIIFDRFPSKLIGWGIGISRRCARGRGCLKEGWEVELDFSQTHFCIRLFLRQMPLSLRTCKTSASLHVCAVGESVRFGEDGRGIVGNYDGIK</sequence>
<reference evidence="1" key="1">
    <citation type="submission" date="2020-07" db="EMBL/GenBank/DDBJ databases">
        <title>Multicomponent nature underlies the extraordinary mechanical properties of spider dragline silk.</title>
        <authorList>
            <person name="Kono N."/>
            <person name="Nakamura H."/>
            <person name="Mori M."/>
            <person name="Yoshida Y."/>
            <person name="Ohtoshi R."/>
            <person name="Malay A.D."/>
            <person name="Moran D.A.P."/>
            <person name="Tomita M."/>
            <person name="Numata K."/>
            <person name="Arakawa K."/>
        </authorList>
    </citation>
    <scope>NUCLEOTIDE SEQUENCE</scope>
</reference>
<dbReference type="AlphaFoldDB" id="A0A8X6FCF9"/>
<proteinExistence type="predicted"/>
<organism evidence="1 2">
    <name type="scientific">Trichonephila clavata</name>
    <name type="common">Joro spider</name>
    <name type="synonym">Nephila clavata</name>
    <dbReference type="NCBI Taxonomy" id="2740835"/>
    <lineage>
        <taxon>Eukaryota</taxon>
        <taxon>Metazoa</taxon>
        <taxon>Ecdysozoa</taxon>
        <taxon>Arthropoda</taxon>
        <taxon>Chelicerata</taxon>
        <taxon>Arachnida</taxon>
        <taxon>Araneae</taxon>
        <taxon>Araneomorphae</taxon>
        <taxon>Entelegynae</taxon>
        <taxon>Araneoidea</taxon>
        <taxon>Nephilidae</taxon>
        <taxon>Trichonephila</taxon>
    </lineage>
</organism>
<dbReference type="Proteomes" id="UP000887116">
    <property type="component" value="Unassembled WGS sequence"/>
</dbReference>
<dbReference type="EMBL" id="BMAO01001901">
    <property type="protein sequence ID" value="GFQ76810.1"/>
    <property type="molecule type" value="Genomic_DNA"/>
</dbReference>
<evidence type="ECO:0000313" key="2">
    <source>
        <dbReference type="Proteomes" id="UP000887116"/>
    </source>
</evidence>
<protein>
    <submittedName>
        <fullName evidence="1">Uncharacterized protein</fullName>
    </submittedName>
</protein>